<dbReference type="Ensembl" id="ENSPCLT00000023719.1">
    <property type="protein sequence ID" value="ENSPCLP00000017807.1"/>
    <property type="gene ID" value="ENSPCLG00000014851.1"/>
</dbReference>
<dbReference type="AlphaFoldDB" id="A0A669QAD6"/>
<accession>A0A669QAD6</accession>
<name>A0A669QAD6_PHACC</name>
<reference evidence="1" key="1">
    <citation type="submission" date="2025-08" db="UniProtKB">
        <authorList>
            <consortium name="Ensembl"/>
        </authorList>
    </citation>
    <scope>IDENTIFICATION</scope>
</reference>
<reference evidence="1" key="2">
    <citation type="submission" date="2025-09" db="UniProtKB">
        <authorList>
            <consortium name="Ensembl"/>
        </authorList>
    </citation>
    <scope>IDENTIFICATION</scope>
</reference>
<evidence type="ECO:0000313" key="2">
    <source>
        <dbReference type="Proteomes" id="UP000472261"/>
    </source>
</evidence>
<organism evidence="1 2">
    <name type="scientific">Phasianus colchicus</name>
    <name type="common">Common pheasant</name>
    <dbReference type="NCBI Taxonomy" id="9054"/>
    <lineage>
        <taxon>Eukaryota</taxon>
        <taxon>Metazoa</taxon>
        <taxon>Chordata</taxon>
        <taxon>Craniata</taxon>
        <taxon>Vertebrata</taxon>
        <taxon>Euteleostomi</taxon>
        <taxon>Archelosauria</taxon>
        <taxon>Archosauria</taxon>
        <taxon>Dinosauria</taxon>
        <taxon>Saurischia</taxon>
        <taxon>Theropoda</taxon>
        <taxon>Coelurosauria</taxon>
        <taxon>Aves</taxon>
        <taxon>Neognathae</taxon>
        <taxon>Galloanserae</taxon>
        <taxon>Galliformes</taxon>
        <taxon>Phasianidae</taxon>
        <taxon>Phasianinae</taxon>
        <taxon>Phasianus</taxon>
    </lineage>
</organism>
<proteinExistence type="predicted"/>
<dbReference type="Proteomes" id="UP000472261">
    <property type="component" value="Unplaced"/>
</dbReference>
<evidence type="ECO:0000313" key="1">
    <source>
        <dbReference type="Ensembl" id="ENSPCLP00000017807.1"/>
    </source>
</evidence>
<protein>
    <submittedName>
        <fullName evidence="1">Uncharacterized protein</fullName>
    </submittedName>
</protein>
<keyword evidence="2" id="KW-1185">Reference proteome</keyword>
<sequence length="40" mass="4527">MKLILIFSALFGAALCLETFVGRSRKLELKSFSSQQLRSH</sequence>